<dbReference type="Gene3D" id="2.120.10.30">
    <property type="entry name" value="TolB, C-terminal domain"/>
    <property type="match status" value="2"/>
</dbReference>
<keyword evidence="2" id="KW-1185">Reference proteome</keyword>
<accession>A0ABS9KBL6</accession>
<dbReference type="EMBL" id="JAKLWS010000006">
    <property type="protein sequence ID" value="MCG2588231.1"/>
    <property type="molecule type" value="Genomic_DNA"/>
</dbReference>
<proteinExistence type="predicted"/>
<sequence length="435" mass="49362">MRKRKIQVPVLMNLLSSNHRYQIVLVSLLILLTLTNCSSQEEKIPEPLQKLANLTVIPADIQPKNTIQIKRDTSYGSTNDLLIDHIGTIAVDDSGRVYFTAGGPNGIHVFEPDGQHLTHIGRKGQGPGEFSSAYPAIHIFSDRLFAVDLRAYRISVFSVGSLNLIRTVSINPTNQIKALDDYYIHQIIPEKGGTFLVSFKKFLREVSDLPEGTKIDTLTRSYYPMDKEGRLIPKQVLKIQDQPVVIGSVFQNIGPVSLNFFSKPLVTVSNDGSIYAAHSKDFLIKKYSPDGECLRAFYHPYQNVSLTRETALESSNASMSRLILAMSGEGMSESMIQTMMNSRQRLIRQMDLPPNWPALNDLMVDDENRLWVSTIMNDQKISQWWVLDQNGKLMARFNWPRSKPIEVVKNGYMYTRETEEETGLQTIVKYRIEMD</sequence>
<dbReference type="RefSeq" id="WP_237853074.1">
    <property type="nucleotide sequence ID" value="NZ_JAKLWS010000006.1"/>
</dbReference>
<dbReference type="InterPro" id="IPR011042">
    <property type="entry name" value="6-blade_b-propeller_TolB-like"/>
</dbReference>
<name>A0ABS9KBL6_9BACT</name>
<dbReference type="Proteomes" id="UP001165366">
    <property type="component" value="Unassembled WGS sequence"/>
</dbReference>
<dbReference type="Pfam" id="PF17170">
    <property type="entry name" value="DUF5128"/>
    <property type="match status" value="1"/>
</dbReference>
<reference evidence="1" key="1">
    <citation type="submission" date="2022-01" db="EMBL/GenBank/DDBJ databases">
        <authorList>
            <person name="Wang Y."/>
        </authorList>
    </citation>
    <scope>NUCLEOTIDE SEQUENCE</scope>
    <source>
        <strain evidence="1">WB101</strain>
    </source>
</reference>
<organism evidence="1 2">
    <name type="scientific">Rhodohalobacter sulfatireducens</name>
    <dbReference type="NCBI Taxonomy" id="2911366"/>
    <lineage>
        <taxon>Bacteria</taxon>
        <taxon>Pseudomonadati</taxon>
        <taxon>Balneolota</taxon>
        <taxon>Balneolia</taxon>
        <taxon>Balneolales</taxon>
        <taxon>Balneolaceae</taxon>
        <taxon>Rhodohalobacter</taxon>
    </lineage>
</organism>
<gene>
    <name evidence="1" type="ORF">L6773_06610</name>
</gene>
<dbReference type="SUPFAM" id="SSF63829">
    <property type="entry name" value="Calcium-dependent phosphotriesterase"/>
    <property type="match status" value="1"/>
</dbReference>
<comment type="caution">
    <text evidence="1">The sequence shown here is derived from an EMBL/GenBank/DDBJ whole genome shotgun (WGS) entry which is preliminary data.</text>
</comment>
<reference evidence="1" key="2">
    <citation type="submission" date="2024-05" db="EMBL/GenBank/DDBJ databases">
        <title>Rhodohalobacter halophilus gen. nov., sp. nov., a moderately halophilic member of the family Balneolaceae.</title>
        <authorList>
            <person name="Xia J."/>
        </authorList>
    </citation>
    <scope>NUCLEOTIDE SEQUENCE</scope>
    <source>
        <strain evidence="1">WB101</strain>
    </source>
</reference>
<evidence type="ECO:0000313" key="2">
    <source>
        <dbReference type="Proteomes" id="UP001165366"/>
    </source>
</evidence>
<protein>
    <submittedName>
        <fullName evidence="1">6-bladed beta-propeller</fullName>
    </submittedName>
</protein>
<evidence type="ECO:0000313" key="1">
    <source>
        <dbReference type="EMBL" id="MCG2588231.1"/>
    </source>
</evidence>